<dbReference type="EMBL" id="UINC01110056">
    <property type="protein sequence ID" value="SVC77307.1"/>
    <property type="molecule type" value="Genomic_DNA"/>
</dbReference>
<dbReference type="AlphaFoldDB" id="A0A382PWT0"/>
<proteinExistence type="predicted"/>
<accession>A0A382PWT0</accession>
<evidence type="ECO:0000256" key="1">
    <source>
        <dbReference type="SAM" id="MobiDB-lite"/>
    </source>
</evidence>
<organism evidence="2">
    <name type="scientific">marine metagenome</name>
    <dbReference type="NCBI Taxonomy" id="408172"/>
    <lineage>
        <taxon>unclassified sequences</taxon>
        <taxon>metagenomes</taxon>
        <taxon>ecological metagenomes</taxon>
    </lineage>
</organism>
<feature type="compositionally biased region" description="Basic and acidic residues" evidence="1">
    <location>
        <begin position="1"/>
        <end position="17"/>
    </location>
</feature>
<feature type="region of interest" description="Disordered" evidence="1">
    <location>
        <begin position="1"/>
        <end position="39"/>
    </location>
</feature>
<name>A0A382PWT0_9ZZZZ</name>
<protein>
    <submittedName>
        <fullName evidence="2">Uncharacterized protein</fullName>
    </submittedName>
</protein>
<gene>
    <name evidence="2" type="ORF">METZ01_LOCUS330161</name>
</gene>
<reference evidence="2" key="1">
    <citation type="submission" date="2018-05" db="EMBL/GenBank/DDBJ databases">
        <authorList>
            <person name="Lanie J.A."/>
            <person name="Ng W.-L."/>
            <person name="Kazmierczak K.M."/>
            <person name="Andrzejewski T.M."/>
            <person name="Davidsen T.M."/>
            <person name="Wayne K.J."/>
            <person name="Tettelin H."/>
            <person name="Glass J.I."/>
            <person name="Rusch D."/>
            <person name="Podicherti R."/>
            <person name="Tsui H.-C.T."/>
            <person name="Winkler M.E."/>
        </authorList>
    </citation>
    <scope>NUCLEOTIDE SEQUENCE</scope>
</reference>
<evidence type="ECO:0000313" key="2">
    <source>
        <dbReference type="EMBL" id="SVC77307.1"/>
    </source>
</evidence>
<feature type="non-terminal residue" evidence="2">
    <location>
        <position position="39"/>
    </location>
</feature>
<sequence length="39" mass="4402">MPWDDLHEPKGPEDRFKGSGGRGPTQPPFNIPQIKVPQF</sequence>